<protein>
    <submittedName>
        <fullName evidence="2">Uncharacterized protein</fullName>
    </submittedName>
</protein>
<name>A0A8T1U8K4_9STRA</name>
<gene>
    <name evidence="2" type="ORF">JG687_00009894</name>
</gene>
<dbReference type="EMBL" id="JAENGZ010000535">
    <property type="protein sequence ID" value="KAG6957586.1"/>
    <property type="molecule type" value="Genomic_DNA"/>
</dbReference>
<accession>A0A8T1U8K4</accession>
<comment type="caution">
    <text evidence="2">The sequence shown here is derived from an EMBL/GenBank/DDBJ whole genome shotgun (WGS) entry which is preliminary data.</text>
</comment>
<organism evidence="2 3">
    <name type="scientific">Phytophthora cactorum</name>
    <dbReference type="NCBI Taxonomy" id="29920"/>
    <lineage>
        <taxon>Eukaryota</taxon>
        <taxon>Sar</taxon>
        <taxon>Stramenopiles</taxon>
        <taxon>Oomycota</taxon>
        <taxon>Peronosporomycetes</taxon>
        <taxon>Peronosporales</taxon>
        <taxon>Peronosporaceae</taxon>
        <taxon>Phytophthora</taxon>
    </lineage>
</organism>
<evidence type="ECO:0000313" key="3">
    <source>
        <dbReference type="Proteomes" id="UP000688947"/>
    </source>
</evidence>
<evidence type="ECO:0000256" key="1">
    <source>
        <dbReference type="SAM" id="SignalP"/>
    </source>
</evidence>
<feature type="chain" id="PRO_5035730475" evidence="1">
    <location>
        <begin position="21"/>
        <end position="70"/>
    </location>
</feature>
<sequence>MHPFALLLAVLGVATTPVVATSTACNGFNACNCANSRTAPPPGVIVVDSMGAYKDSFRTLAEAVAQLPNT</sequence>
<dbReference type="AlphaFoldDB" id="A0A8T1U8K4"/>
<feature type="non-terminal residue" evidence="2">
    <location>
        <position position="70"/>
    </location>
</feature>
<dbReference type="Proteomes" id="UP000688947">
    <property type="component" value="Unassembled WGS sequence"/>
</dbReference>
<keyword evidence="1" id="KW-0732">Signal</keyword>
<feature type="signal peptide" evidence="1">
    <location>
        <begin position="1"/>
        <end position="20"/>
    </location>
</feature>
<proteinExistence type="predicted"/>
<evidence type="ECO:0000313" key="2">
    <source>
        <dbReference type="EMBL" id="KAG6957586.1"/>
    </source>
</evidence>
<reference evidence="2" key="1">
    <citation type="submission" date="2021-01" db="EMBL/GenBank/DDBJ databases">
        <title>Phytophthora aleatoria, a newly-described species from Pinus radiata is distinct from Phytophthora cactorum isolates based on comparative genomics.</title>
        <authorList>
            <person name="Mcdougal R."/>
            <person name="Panda P."/>
            <person name="Williams N."/>
            <person name="Studholme D.J."/>
        </authorList>
    </citation>
    <scope>NUCLEOTIDE SEQUENCE</scope>
    <source>
        <strain evidence="2">NZFS 3830</strain>
    </source>
</reference>